<keyword evidence="3 4" id="KW-0620">Polyamine biosynthesis</keyword>
<reference evidence="10" key="4">
    <citation type="submission" date="2022-11" db="EMBL/GenBank/DDBJ databases">
        <title>Draft genome sequence of Sellimonas catena strain 18CBH55.</title>
        <authorList>
            <person name="Atsushi H."/>
            <person name="Moriya O."/>
            <person name="Mitsuo S."/>
        </authorList>
    </citation>
    <scope>NUCLEOTIDE SEQUENCE</scope>
    <source>
        <strain evidence="10">18CBH55</strain>
    </source>
</reference>
<reference evidence="9" key="2">
    <citation type="submission" date="2022-11" db="EMBL/GenBank/DDBJ databases">
        <title>Draft genome sequence of Sellimonas catena strain 12EGH17.</title>
        <authorList>
            <person name="Atsushi H."/>
            <person name="Moriya O."/>
            <person name="Mitsuo S."/>
        </authorList>
    </citation>
    <scope>NUCLEOTIDE SEQUENCE</scope>
    <source>
        <strain evidence="9">12EGH17</strain>
    </source>
</reference>
<comment type="similarity">
    <text evidence="1 4 6">Belongs to the spermidine/spermine synthase family.</text>
</comment>
<evidence type="ECO:0000313" key="11">
    <source>
        <dbReference type="Proteomes" id="UP001145145"/>
    </source>
</evidence>
<feature type="binding site" evidence="4">
    <location>
        <position position="86"/>
    </location>
    <ligand>
        <name>spermidine</name>
        <dbReference type="ChEBI" id="CHEBI:57834"/>
    </ligand>
</feature>
<dbReference type="NCBIfam" id="TIGR00417">
    <property type="entry name" value="speE"/>
    <property type="match status" value="1"/>
</dbReference>
<organism evidence="9 11">
    <name type="scientific">Sellimonas catena</name>
    <dbReference type="NCBI Taxonomy" id="2994035"/>
    <lineage>
        <taxon>Bacteria</taxon>
        <taxon>Bacillati</taxon>
        <taxon>Bacillota</taxon>
        <taxon>Clostridia</taxon>
        <taxon>Lachnospirales</taxon>
        <taxon>Lachnospiraceae</taxon>
        <taxon>Sellimonas</taxon>
    </lineage>
</organism>
<dbReference type="Pfam" id="PF17284">
    <property type="entry name" value="Spermine_synt_N"/>
    <property type="match status" value="1"/>
</dbReference>
<evidence type="ECO:0000256" key="1">
    <source>
        <dbReference type="ARBA" id="ARBA00007867"/>
    </source>
</evidence>
<dbReference type="EC" id="2.5.1.16" evidence="4"/>
<evidence type="ECO:0000259" key="8">
    <source>
        <dbReference type="PROSITE" id="PS51006"/>
    </source>
</evidence>
<feature type="active site" description="Proton acceptor" evidence="4 5">
    <location>
        <position position="155"/>
    </location>
</feature>
<gene>
    <name evidence="4" type="primary">speE</name>
    <name evidence="9" type="ORF">Selli1_15380</name>
    <name evidence="10" type="ORF">Selli2_02030</name>
</gene>
<evidence type="ECO:0000256" key="3">
    <source>
        <dbReference type="ARBA" id="ARBA00023115"/>
    </source>
</evidence>
<evidence type="ECO:0000313" key="9">
    <source>
        <dbReference type="EMBL" id="GLG04364.1"/>
    </source>
</evidence>
<dbReference type="EMBL" id="BSBO01000013">
    <property type="protein sequence ID" value="GLG04364.1"/>
    <property type="molecule type" value="Genomic_DNA"/>
</dbReference>
<dbReference type="AlphaFoldDB" id="A0A9W6C6L1"/>
<dbReference type="GO" id="GO:0005829">
    <property type="term" value="C:cytosol"/>
    <property type="evidence" value="ECO:0007669"/>
    <property type="project" value="TreeGrafter"/>
</dbReference>
<dbReference type="Proteomes" id="UP001145145">
    <property type="component" value="Unassembled WGS sequence"/>
</dbReference>
<dbReference type="PROSITE" id="PS01330">
    <property type="entry name" value="PABS_1"/>
    <property type="match status" value="1"/>
</dbReference>
<evidence type="ECO:0000256" key="2">
    <source>
        <dbReference type="ARBA" id="ARBA00022679"/>
    </source>
</evidence>
<keyword evidence="4 7" id="KW-0745">Spermidine biosynthesis</keyword>
<protein>
    <recommendedName>
        <fullName evidence="4">Polyamine aminopropyltransferase</fullName>
    </recommendedName>
    <alternativeName>
        <fullName evidence="4">Putrescine aminopropyltransferase</fullName>
        <shortName evidence="4">PAPT</shortName>
    </alternativeName>
    <alternativeName>
        <fullName evidence="4">Spermidine synthase</fullName>
        <shortName evidence="4">SPDS</shortName>
        <shortName evidence="4">SPDSY</shortName>
        <ecNumber evidence="4">2.5.1.16</ecNumber>
    </alternativeName>
</protein>
<feature type="binding site" evidence="4">
    <location>
        <position position="162"/>
    </location>
    <ligand>
        <name>S-methyl-5'-thioadenosine</name>
        <dbReference type="ChEBI" id="CHEBI:17509"/>
    </ligand>
</feature>
<dbReference type="Proteomes" id="UP001145094">
    <property type="component" value="Unassembled WGS sequence"/>
</dbReference>
<reference evidence="9" key="1">
    <citation type="submission" date="2022-11" db="EMBL/GenBank/DDBJ databases">
        <title>Draft genome sequence of Sellimonas catena strain 12EGH17.</title>
        <authorList>
            <person name="Hisatomi A."/>
            <person name="Ohkuma M."/>
            <person name="Sakamoto M."/>
        </authorList>
    </citation>
    <scope>NUCLEOTIDE SEQUENCE</scope>
    <source>
        <strain evidence="9">12EGH17</strain>
    </source>
</reference>
<dbReference type="NCBIfam" id="NF002010">
    <property type="entry name" value="PRK00811.1"/>
    <property type="match status" value="1"/>
</dbReference>
<dbReference type="PANTHER" id="PTHR11558">
    <property type="entry name" value="SPERMIDINE/SPERMINE SYNTHASE"/>
    <property type="match status" value="1"/>
</dbReference>
<reference evidence="10" key="3">
    <citation type="submission" date="2022-11" db="EMBL/GenBank/DDBJ databases">
        <title>Draft genome sequence of Sellimonas catena strain 18CBH55.</title>
        <authorList>
            <person name="Hisatomi A."/>
            <person name="Ohkuma M."/>
            <person name="Sakamoto M."/>
        </authorList>
    </citation>
    <scope>NUCLEOTIDE SEQUENCE</scope>
    <source>
        <strain evidence="10">18CBH55</strain>
    </source>
</reference>
<comment type="function">
    <text evidence="4">Catalyzes the irreversible transfer of a propylamine group from the amino donor S-adenosylmethioninamine (decarboxy-AdoMet) to putrescine (1,4-diaminobutane) to yield spermidine.</text>
</comment>
<dbReference type="SUPFAM" id="SSF53335">
    <property type="entry name" value="S-adenosyl-L-methionine-dependent methyltransferases"/>
    <property type="match status" value="1"/>
</dbReference>
<comment type="pathway">
    <text evidence="4">Amine and polyamine biosynthesis; spermidine biosynthesis; spermidine from putrescine: step 1/1.</text>
</comment>
<dbReference type="PANTHER" id="PTHR11558:SF11">
    <property type="entry name" value="SPERMIDINE SYNTHASE"/>
    <property type="match status" value="1"/>
</dbReference>
<dbReference type="InterPro" id="IPR030374">
    <property type="entry name" value="PABS"/>
</dbReference>
<feature type="binding site" evidence="4">
    <location>
        <position position="62"/>
    </location>
    <ligand>
        <name>spermidine</name>
        <dbReference type="ChEBI" id="CHEBI:57834"/>
    </ligand>
</feature>
<dbReference type="InterPro" id="IPR030373">
    <property type="entry name" value="PABS_CS"/>
</dbReference>
<dbReference type="RefSeq" id="WP_087166935.1">
    <property type="nucleotide sequence ID" value="NZ_BSBO01000013.1"/>
</dbReference>
<dbReference type="InterPro" id="IPR035246">
    <property type="entry name" value="Spermidine_synt_N"/>
</dbReference>
<evidence type="ECO:0000256" key="5">
    <source>
        <dbReference type="PROSITE-ProRule" id="PRU00354"/>
    </source>
</evidence>
<reference evidence="9 11" key="5">
    <citation type="journal article" date="2023" name="Int. J. Syst. Evol. Microbiol.">
        <title>Sellimonas catena sp. nov., isolated from human faeces.</title>
        <authorList>
            <person name="Hisatomi A."/>
            <person name="Ohkuma M."/>
            <person name="Sakamoto M."/>
        </authorList>
    </citation>
    <scope>NUCLEOTIDE SEQUENCE [LARGE SCALE GENOMIC DNA]</scope>
    <source>
        <strain evidence="9 11">12EGH17</strain>
        <strain evidence="10">18CBH55</strain>
    </source>
</reference>
<dbReference type="PROSITE" id="PS51006">
    <property type="entry name" value="PABS_2"/>
    <property type="match status" value="1"/>
</dbReference>
<dbReference type="InterPro" id="IPR001045">
    <property type="entry name" value="Spermi_synthase"/>
</dbReference>
<comment type="catalytic activity">
    <reaction evidence="4 7">
        <text>S-adenosyl 3-(methylsulfanyl)propylamine + putrescine = S-methyl-5'-thioadenosine + spermidine + H(+)</text>
        <dbReference type="Rhea" id="RHEA:12721"/>
        <dbReference type="ChEBI" id="CHEBI:15378"/>
        <dbReference type="ChEBI" id="CHEBI:17509"/>
        <dbReference type="ChEBI" id="CHEBI:57443"/>
        <dbReference type="ChEBI" id="CHEBI:57834"/>
        <dbReference type="ChEBI" id="CHEBI:326268"/>
        <dbReference type="EC" id="2.5.1.16"/>
    </reaction>
</comment>
<feature type="binding site" evidence="4">
    <location>
        <begin position="137"/>
        <end position="138"/>
    </location>
    <ligand>
        <name>S-methyl-5'-thioadenosine</name>
        <dbReference type="ChEBI" id="CHEBI:17509"/>
    </ligand>
</feature>
<evidence type="ECO:0000313" key="10">
    <source>
        <dbReference type="EMBL" id="GLG88777.1"/>
    </source>
</evidence>
<dbReference type="EMBL" id="BSCH01000001">
    <property type="protein sequence ID" value="GLG88777.1"/>
    <property type="molecule type" value="Genomic_DNA"/>
</dbReference>
<proteinExistence type="inferred from homology"/>
<name>A0A9W6C6L1_9FIRM</name>
<dbReference type="Gene3D" id="3.40.50.150">
    <property type="entry name" value="Vaccinia Virus protein VP39"/>
    <property type="match status" value="1"/>
</dbReference>
<keyword evidence="2 4" id="KW-0808">Transferase</keyword>
<feature type="binding site" evidence="4">
    <location>
        <begin position="155"/>
        <end position="158"/>
    </location>
    <ligand>
        <name>spermidine</name>
        <dbReference type="ChEBI" id="CHEBI:57834"/>
    </ligand>
</feature>
<evidence type="ECO:0000256" key="6">
    <source>
        <dbReference type="RuleBase" id="RU003836"/>
    </source>
</evidence>
<dbReference type="Gene3D" id="2.30.140.10">
    <property type="entry name" value="Spermidine synthase, tetramerisation domain"/>
    <property type="match status" value="1"/>
</dbReference>
<accession>A0A9W6C6L1</accession>
<feature type="domain" description="PABS" evidence="8">
    <location>
        <begin position="2"/>
        <end position="237"/>
    </location>
</feature>
<feature type="binding site" evidence="4">
    <location>
        <position position="106"/>
    </location>
    <ligand>
        <name>S-methyl-5'-thioadenosine</name>
        <dbReference type="ChEBI" id="CHEBI:17509"/>
    </ligand>
</feature>
<comment type="caution">
    <text evidence="9">The sequence shown here is derived from an EMBL/GenBank/DDBJ whole genome shotgun (WGS) entry which is preliminary data.</text>
</comment>
<dbReference type="GO" id="GO:0004766">
    <property type="term" value="F:spermidine synthase activity"/>
    <property type="evidence" value="ECO:0007669"/>
    <property type="project" value="UniProtKB-UniRule"/>
</dbReference>
<keyword evidence="11" id="KW-1185">Reference proteome</keyword>
<dbReference type="InterPro" id="IPR037163">
    <property type="entry name" value="Spermidine_synt_N_sf"/>
</dbReference>
<dbReference type="InterPro" id="IPR029063">
    <property type="entry name" value="SAM-dependent_MTases_sf"/>
</dbReference>
<feature type="binding site" evidence="4">
    <location>
        <position position="31"/>
    </location>
    <ligand>
        <name>S-methyl-5'-thioadenosine</name>
        <dbReference type="ChEBI" id="CHEBI:17509"/>
    </ligand>
</feature>
<dbReference type="Pfam" id="PF01564">
    <property type="entry name" value="Spermine_synth"/>
    <property type="match status" value="1"/>
</dbReference>
<evidence type="ECO:0000256" key="4">
    <source>
        <dbReference type="HAMAP-Rule" id="MF_00198"/>
    </source>
</evidence>
<dbReference type="GO" id="GO:0008295">
    <property type="term" value="P:spermidine biosynthetic process"/>
    <property type="evidence" value="ECO:0007669"/>
    <property type="project" value="UniProtKB-UniRule"/>
</dbReference>
<comment type="subunit">
    <text evidence="4">Homodimer or homotetramer.</text>
</comment>
<sequence>MEMWFSDEHTDHARLSLRVERQLFSAESEFQRIDVLESTEFGKVLVVDGDLMLTEKDEFIYHEMITHVPMAVHPDVKKVLVIGGGDGGVVRELIKYETIETIDVVEIDPLLVEVCRKYIPEIACSLTDPRVAIYHEDGLRFIRSRTDEYDLIIIDSPNPFGPGEGLFTKEFYGNCYNALHEDGIMINQNESPFYAEEAYQCQRMHKRIVETFPICRVYQAHIPSYPSGHWLFGFASKRYHPLDDLNGVAWKLRGISTRYYAPRLHAGVFALPVYVEELLKDVEEKRN</sequence>
<evidence type="ECO:0000256" key="7">
    <source>
        <dbReference type="RuleBase" id="RU003837"/>
    </source>
</evidence>
<dbReference type="HAMAP" id="MF_00198">
    <property type="entry name" value="Spermidine_synth"/>
    <property type="match status" value="1"/>
</dbReference>